<keyword evidence="1" id="KW-0812">Transmembrane</keyword>
<dbReference type="Proteomes" id="UP001234178">
    <property type="component" value="Unassembled WGS sequence"/>
</dbReference>
<dbReference type="EMBL" id="JAOYFB010000036">
    <property type="protein sequence ID" value="KAK4018206.1"/>
    <property type="molecule type" value="Genomic_DNA"/>
</dbReference>
<reference evidence="2 3" key="1">
    <citation type="journal article" date="2023" name="Nucleic Acids Res.">
        <title>The hologenome of Daphnia magna reveals possible DNA methylation and microbiome-mediated evolution of the host genome.</title>
        <authorList>
            <person name="Chaturvedi A."/>
            <person name="Li X."/>
            <person name="Dhandapani V."/>
            <person name="Marshall H."/>
            <person name="Kissane S."/>
            <person name="Cuenca-Cambronero M."/>
            <person name="Asole G."/>
            <person name="Calvet F."/>
            <person name="Ruiz-Romero M."/>
            <person name="Marangio P."/>
            <person name="Guigo R."/>
            <person name="Rago D."/>
            <person name="Mirbahai L."/>
            <person name="Eastwood N."/>
            <person name="Colbourne J.K."/>
            <person name="Zhou J."/>
            <person name="Mallon E."/>
            <person name="Orsini L."/>
        </authorList>
    </citation>
    <scope>NUCLEOTIDE SEQUENCE [LARGE SCALE GENOMIC DNA]</scope>
    <source>
        <strain evidence="2">LRV0_1</strain>
    </source>
</reference>
<feature type="transmembrane region" description="Helical" evidence="1">
    <location>
        <begin position="92"/>
        <end position="113"/>
    </location>
</feature>
<evidence type="ECO:0000313" key="3">
    <source>
        <dbReference type="Proteomes" id="UP001234178"/>
    </source>
</evidence>
<comment type="caution">
    <text evidence="2">The sequence shown here is derived from an EMBL/GenBank/DDBJ whole genome shotgun (WGS) entry which is preliminary data.</text>
</comment>
<keyword evidence="1" id="KW-0472">Membrane</keyword>
<keyword evidence="3" id="KW-1185">Reference proteome</keyword>
<gene>
    <name evidence="2" type="ORF">OUZ56_000274</name>
</gene>
<sequence>MLRLEVIASITVLVTFSFLPCICGRLCQRESQGLSNNATASQSYSDNQDLYHCPQPGDPSHFTDCCYSDSKISGECCERKHHDFVSGFDDSLLIAISVGVIIVCLLTSVLVLICCFCSRCPLYTVCHNKYHHNDTIAFTTKEELMKLNGMPNEDYKIQHGYEPNAVQVRPVHYDA</sequence>
<evidence type="ECO:0000313" key="2">
    <source>
        <dbReference type="EMBL" id="KAK4018206.1"/>
    </source>
</evidence>
<organism evidence="2 3">
    <name type="scientific">Daphnia magna</name>
    <dbReference type="NCBI Taxonomy" id="35525"/>
    <lineage>
        <taxon>Eukaryota</taxon>
        <taxon>Metazoa</taxon>
        <taxon>Ecdysozoa</taxon>
        <taxon>Arthropoda</taxon>
        <taxon>Crustacea</taxon>
        <taxon>Branchiopoda</taxon>
        <taxon>Diplostraca</taxon>
        <taxon>Cladocera</taxon>
        <taxon>Anomopoda</taxon>
        <taxon>Daphniidae</taxon>
        <taxon>Daphnia</taxon>
    </lineage>
</organism>
<feature type="transmembrane region" description="Helical" evidence="1">
    <location>
        <begin position="6"/>
        <end position="27"/>
    </location>
</feature>
<accession>A0ABQ9ZZE5</accession>
<keyword evidence="1" id="KW-1133">Transmembrane helix</keyword>
<proteinExistence type="predicted"/>
<protein>
    <submittedName>
        <fullName evidence="2">Uncharacterized protein</fullName>
    </submittedName>
</protein>
<evidence type="ECO:0000256" key="1">
    <source>
        <dbReference type="SAM" id="Phobius"/>
    </source>
</evidence>
<name>A0ABQ9ZZE5_9CRUS</name>